<feature type="chain" id="PRO_5005103765" description="Dolichyl-diphosphooligosaccharide--protein glycosyltransferase subunit 1" evidence="11">
    <location>
        <begin position="21"/>
        <end position="604"/>
    </location>
</feature>
<dbReference type="AlphaFoldDB" id="A0A067RA37"/>
<dbReference type="OrthoDB" id="310030at2759"/>
<name>A0A067RA37_ZOONE</name>
<dbReference type="OMA" id="RYEYARE"/>
<keyword evidence="10 11" id="KW-0472">Membrane</keyword>
<evidence type="ECO:0000256" key="4">
    <source>
        <dbReference type="ARBA" id="ARBA00008905"/>
    </source>
</evidence>
<keyword evidence="7 11" id="KW-0732">Signal</keyword>
<dbReference type="InParanoid" id="A0A067RA37"/>
<dbReference type="PANTHER" id="PTHR21049:SF0">
    <property type="entry name" value="DOLICHYL-DIPHOSPHOOLIGOSACCHARIDE--PROTEIN GLYCOSYLTRANSFERASE SUBUNIT 1"/>
    <property type="match status" value="1"/>
</dbReference>
<keyword evidence="6 11" id="KW-0812">Transmembrane</keyword>
<dbReference type="InterPro" id="IPR007676">
    <property type="entry name" value="Ribophorin_I"/>
</dbReference>
<dbReference type="STRING" id="136037.A0A067RA37"/>
<feature type="transmembrane region" description="Helical" evidence="11">
    <location>
        <begin position="434"/>
        <end position="452"/>
    </location>
</feature>
<dbReference type="EMBL" id="KK852597">
    <property type="protein sequence ID" value="KDR20590.1"/>
    <property type="molecule type" value="Genomic_DNA"/>
</dbReference>
<evidence type="ECO:0000256" key="9">
    <source>
        <dbReference type="ARBA" id="ARBA00022989"/>
    </source>
</evidence>
<feature type="signal peptide" evidence="11">
    <location>
        <begin position="1"/>
        <end position="20"/>
    </location>
</feature>
<evidence type="ECO:0000256" key="2">
    <source>
        <dbReference type="ARBA" id="ARBA00004115"/>
    </source>
</evidence>
<comment type="subcellular location">
    <subcellularLocation>
        <location evidence="2 11">Endoplasmic reticulum membrane</location>
        <topology evidence="2 11">Single-pass type I membrane protein</topology>
    </subcellularLocation>
</comment>
<keyword evidence="12" id="KW-0808">Transferase</keyword>
<sequence length="604" mass="69058">MLLISVGGIIFFTLVIECNAATFDLINPDIIANNVDRSIDLATQLAKLSYKITLKNNGKGEVKSFLFAVEPNVKDSLSYIGAQTGDSLKTSLKLFDTKVQGHADKLFWRIEMKDVLKPGETAVVDVETVYTLQLIPHPASITQKDKQLVLYNGNHYFYSPYPVKEQSTIVNLGTRNVESYTKLKPSSQSENIITYGSYEDVPPFSVDKMSVHYENNAPFLTITNLERVIEVSHWGNIAVEETIDLKHSGATLKGPFSRYEYQRETQSGLSSVRSFKTILPAAAADIYYRDEIGNISTSNMKILSDSVELDLRPRFPLFGGWKTHYVIGYNVPSYEYLFNRGDDYLLKMRFLDHVFDDMIVDEVTTKIILPEGSQNMQLTTPYPIEHLPNSLHFTYLDIKGRPVIILRKKNLVENHIQDFQLQYNFPRILMLQEPFLIVAAFYLLFVFVIVYVRLDFSITKDEVGESRMRVAGYCEKVLAHQDKRALTYTYYNEQLGKLKSSKDINAFLTSVKNINHEYKRETAHIADLLVKLKADAPDLAEKVSELQKADKHLKELYTQHQSLYVDKLVPGKIARQAFVDTENQFNKKKEECVEKINTLVKSLQ</sequence>
<comment type="similarity">
    <text evidence="4 11">Belongs to the OST1 family.</text>
</comment>
<gene>
    <name evidence="12" type="ORF">L798_04610</name>
</gene>
<keyword evidence="8 11" id="KW-0256">Endoplasmic reticulum</keyword>
<reference evidence="12 13" key="1">
    <citation type="journal article" date="2014" name="Nat. Commun.">
        <title>Molecular traces of alternative social organization in a termite genome.</title>
        <authorList>
            <person name="Terrapon N."/>
            <person name="Li C."/>
            <person name="Robertson H.M."/>
            <person name="Ji L."/>
            <person name="Meng X."/>
            <person name="Booth W."/>
            <person name="Chen Z."/>
            <person name="Childers C.P."/>
            <person name="Glastad K.M."/>
            <person name="Gokhale K."/>
            <person name="Gowin J."/>
            <person name="Gronenberg W."/>
            <person name="Hermansen R.A."/>
            <person name="Hu H."/>
            <person name="Hunt B.G."/>
            <person name="Huylmans A.K."/>
            <person name="Khalil S.M."/>
            <person name="Mitchell R.D."/>
            <person name="Munoz-Torres M.C."/>
            <person name="Mustard J.A."/>
            <person name="Pan H."/>
            <person name="Reese J.T."/>
            <person name="Scharf M.E."/>
            <person name="Sun F."/>
            <person name="Vogel H."/>
            <person name="Xiao J."/>
            <person name="Yang W."/>
            <person name="Yang Z."/>
            <person name="Yang Z."/>
            <person name="Zhou J."/>
            <person name="Zhu J."/>
            <person name="Brent C.S."/>
            <person name="Elsik C.G."/>
            <person name="Goodisman M.A."/>
            <person name="Liberles D.A."/>
            <person name="Roe R.M."/>
            <person name="Vargo E.L."/>
            <person name="Vilcinskas A."/>
            <person name="Wang J."/>
            <person name="Bornberg-Bauer E."/>
            <person name="Korb J."/>
            <person name="Zhang G."/>
            <person name="Liebig J."/>
        </authorList>
    </citation>
    <scope>NUCLEOTIDE SEQUENCE [LARGE SCALE GENOMIC DNA]</scope>
    <source>
        <tissue evidence="12">Whole organism</tissue>
    </source>
</reference>
<dbReference type="PANTHER" id="PTHR21049">
    <property type="entry name" value="RIBOPHORIN I"/>
    <property type="match status" value="1"/>
</dbReference>
<evidence type="ECO:0000256" key="5">
    <source>
        <dbReference type="ARBA" id="ARBA00017611"/>
    </source>
</evidence>
<evidence type="ECO:0000256" key="1">
    <source>
        <dbReference type="ARBA" id="ARBA00002791"/>
    </source>
</evidence>
<comment type="pathway">
    <text evidence="3 11">Protein modification; protein glycosylation.</text>
</comment>
<dbReference type="Proteomes" id="UP000027135">
    <property type="component" value="Unassembled WGS sequence"/>
</dbReference>
<dbReference type="UniPathway" id="UPA00378"/>
<dbReference type="GO" id="GO:0016740">
    <property type="term" value="F:transferase activity"/>
    <property type="evidence" value="ECO:0007669"/>
    <property type="project" value="UniProtKB-KW"/>
</dbReference>
<evidence type="ECO:0000313" key="12">
    <source>
        <dbReference type="EMBL" id="KDR20590.1"/>
    </source>
</evidence>
<evidence type="ECO:0000256" key="3">
    <source>
        <dbReference type="ARBA" id="ARBA00004922"/>
    </source>
</evidence>
<keyword evidence="9 11" id="KW-1133">Transmembrane helix</keyword>
<dbReference type="Pfam" id="PF04597">
    <property type="entry name" value="Ribophorin_I"/>
    <property type="match status" value="1"/>
</dbReference>
<dbReference type="eggNOG" id="KOG2291">
    <property type="taxonomic scope" value="Eukaryota"/>
</dbReference>
<evidence type="ECO:0000256" key="6">
    <source>
        <dbReference type="ARBA" id="ARBA00022692"/>
    </source>
</evidence>
<comment type="subunit">
    <text evidence="11">Component of the oligosaccharyltransferase (OST) complex.</text>
</comment>
<evidence type="ECO:0000313" key="13">
    <source>
        <dbReference type="Proteomes" id="UP000027135"/>
    </source>
</evidence>
<proteinExistence type="inferred from homology"/>
<dbReference type="FunCoup" id="A0A067RA37">
    <property type="interactions" value="1932"/>
</dbReference>
<organism evidence="12 13">
    <name type="scientific">Zootermopsis nevadensis</name>
    <name type="common">Dampwood termite</name>
    <dbReference type="NCBI Taxonomy" id="136037"/>
    <lineage>
        <taxon>Eukaryota</taxon>
        <taxon>Metazoa</taxon>
        <taxon>Ecdysozoa</taxon>
        <taxon>Arthropoda</taxon>
        <taxon>Hexapoda</taxon>
        <taxon>Insecta</taxon>
        <taxon>Pterygota</taxon>
        <taxon>Neoptera</taxon>
        <taxon>Polyneoptera</taxon>
        <taxon>Dictyoptera</taxon>
        <taxon>Blattodea</taxon>
        <taxon>Blattoidea</taxon>
        <taxon>Termitoidae</taxon>
        <taxon>Termopsidae</taxon>
        <taxon>Zootermopsis</taxon>
    </lineage>
</organism>
<evidence type="ECO:0000256" key="11">
    <source>
        <dbReference type="RuleBase" id="RU361143"/>
    </source>
</evidence>
<protein>
    <recommendedName>
        <fullName evidence="5 11">Dolichyl-diphosphooligosaccharide--protein glycosyltransferase subunit 1</fullName>
    </recommendedName>
</protein>
<dbReference type="GO" id="GO:0018279">
    <property type="term" value="P:protein N-linked glycosylation via asparagine"/>
    <property type="evidence" value="ECO:0007669"/>
    <property type="project" value="TreeGrafter"/>
</dbReference>
<evidence type="ECO:0000256" key="10">
    <source>
        <dbReference type="ARBA" id="ARBA00023136"/>
    </source>
</evidence>
<dbReference type="GO" id="GO:0008250">
    <property type="term" value="C:oligosaccharyltransferase complex"/>
    <property type="evidence" value="ECO:0007669"/>
    <property type="project" value="UniProtKB-UniRule"/>
</dbReference>
<evidence type="ECO:0000256" key="8">
    <source>
        <dbReference type="ARBA" id="ARBA00022824"/>
    </source>
</evidence>
<evidence type="ECO:0000256" key="7">
    <source>
        <dbReference type="ARBA" id="ARBA00022729"/>
    </source>
</evidence>
<accession>A0A067RA37</accession>
<keyword evidence="13" id="KW-1185">Reference proteome</keyword>
<comment type="function">
    <text evidence="1 11">Subunit of the oligosaccharyl transferase (OST) complex that catalyzes the initial transfer of a defined glycan (Glc(3)Man(9)GlcNAc(2) in eukaryotes) from the lipid carrier dolichol-pyrophosphate to an asparagine residue within an Asn-X-Ser/Thr consensus motif in nascent polypeptide chains, the first step in protein N-glycosylation. N-glycosylation occurs cotranslationally and the complex associates with the Sec61 complex at the channel-forming translocon complex that mediates protein translocation across the endoplasmic reticulum (ER). All subunits are required for a maximal enzyme activity.</text>
</comment>